<dbReference type="GO" id="GO:0005840">
    <property type="term" value="C:ribosome"/>
    <property type="evidence" value="ECO:0007669"/>
    <property type="project" value="UniProtKB-KW"/>
</dbReference>
<dbReference type="HAMAP" id="MF_00501">
    <property type="entry name" value="Ribosomal_bL31_1"/>
    <property type="match status" value="1"/>
</dbReference>
<dbReference type="NCBIfam" id="TIGR00105">
    <property type="entry name" value="L31"/>
    <property type="match status" value="1"/>
</dbReference>
<comment type="function">
    <text evidence="7">Binds the 23S rRNA.</text>
</comment>
<dbReference type="PRINTS" id="PR01249">
    <property type="entry name" value="RIBOSOMALL31"/>
</dbReference>
<evidence type="ECO:0000313" key="9">
    <source>
        <dbReference type="EMBL" id="MBC8336366.1"/>
    </source>
</evidence>
<dbReference type="SUPFAM" id="SSF47789">
    <property type="entry name" value="C-terminal domain of RNA polymerase alpha subunit"/>
    <property type="match status" value="1"/>
</dbReference>
<dbReference type="InterPro" id="IPR042105">
    <property type="entry name" value="Ribosomal_bL31_sf"/>
</dbReference>
<feature type="domain" description="RNA polymerase alpha subunit C-terminal" evidence="8">
    <location>
        <begin position="86"/>
        <end position="143"/>
    </location>
</feature>
<evidence type="ECO:0000256" key="3">
    <source>
        <dbReference type="ARBA" id="ARBA00022884"/>
    </source>
</evidence>
<proteinExistence type="inferred from homology"/>
<organism evidence="9 10">
    <name type="scientific">Candidatus Desulfolinea nitratireducens</name>
    <dbReference type="NCBI Taxonomy" id="2841698"/>
    <lineage>
        <taxon>Bacteria</taxon>
        <taxon>Bacillati</taxon>
        <taxon>Chloroflexota</taxon>
        <taxon>Anaerolineae</taxon>
        <taxon>Anaerolineales</taxon>
        <taxon>Anaerolineales incertae sedis</taxon>
        <taxon>Candidatus Desulfolinea</taxon>
    </lineage>
</organism>
<dbReference type="PROSITE" id="PS01143">
    <property type="entry name" value="RIBOSOMAL_L31"/>
    <property type="match status" value="1"/>
</dbReference>
<dbReference type="InterPro" id="IPR002150">
    <property type="entry name" value="Ribosomal_bL31"/>
</dbReference>
<evidence type="ECO:0000259" key="8">
    <source>
        <dbReference type="Pfam" id="PF03118"/>
    </source>
</evidence>
<dbReference type="GO" id="GO:0003677">
    <property type="term" value="F:DNA binding"/>
    <property type="evidence" value="ECO:0007669"/>
    <property type="project" value="InterPro"/>
</dbReference>
<dbReference type="EMBL" id="JACNJN010000157">
    <property type="protein sequence ID" value="MBC8336366.1"/>
    <property type="molecule type" value="Genomic_DNA"/>
</dbReference>
<evidence type="ECO:0000256" key="6">
    <source>
        <dbReference type="ARBA" id="ARBA00035687"/>
    </source>
</evidence>
<dbReference type="GO" id="GO:0003735">
    <property type="term" value="F:structural constituent of ribosome"/>
    <property type="evidence" value="ECO:0007669"/>
    <property type="project" value="InterPro"/>
</dbReference>
<keyword evidence="2 7" id="KW-0699">rRNA-binding</keyword>
<reference evidence="9 10" key="1">
    <citation type="submission" date="2020-08" db="EMBL/GenBank/DDBJ databases">
        <title>Bridging the membrane lipid divide: bacteria of the FCB group superphylum have the potential to synthesize archaeal ether lipids.</title>
        <authorList>
            <person name="Villanueva L."/>
            <person name="Von Meijenfeldt F.A.B."/>
            <person name="Westbye A.B."/>
            <person name="Yadav S."/>
            <person name="Hopmans E.C."/>
            <person name="Dutilh B.E."/>
            <person name="Sinninghe Damste J.S."/>
        </authorList>
    </citation>
    <scope>NUCLEOTIDE SEQUENCE [LARGE SCALE GENOMIC DNA]</scope>
    <source>
        <strain evidence="9">NIOZ-UU36</strain>
    </source>
</reference>
<dbReference type="NCBIfam" id="NF000612">
    <property type="entry name" value="PRK00019.1"/>
    <property type="match status" value="1"/>
</dbReference>
<dbReference type="Proteomes" id="UP000614469">
    <property type="component" value="Unassembled WGS sequence"/>
</dbReference>
<sequence>MKPEIHPTYYPESKVSCVCGKTWITGSTQPEIHTEICSNCHPFYTGDLQRLVDTEGQVDRFYKRLQARREYVDAKDAKEQALISPTRPIAELDLGKRGTDALLKAGITDVGEFMKKYNEGEKVVLAITGFGQKSLIDAKKALRAMGYDLSEVAEA</sequence>
<dbReference type="InterPro" id="IPR027491">
    <property type="entry name" value="Ribosomal_bL31_A"/>
</dbReference>
<keyword evidence="5 7" id="KW-0687">Ribonucleoprotein</keyword>
<feature type="binding site" evidence="7">
    <location>
        <position position="37"/>
    </location>
    <ligand>
        <name>Zn(2+)</name>
        <dbReference type="ChEBI" id="CHEBI:29105"/>
    </ligand>
</feature>
<dbReference type="GO" id="GO:0003899">
    <property type="term" value="F:DNA-directed RNA polymerase activity"/>
    <property type="evidence" value="ECO:0007669"/>
    <property type="project" value="InterPro"/>
</dbReference>
<evidence type="ECO:0000256" key="1">
    <source>
        <dbReference type="ARBA" id="ARBA00009296"/>
    </source>
</evidence>
<dbReference type="InterPro" id="IPR034704">
    <property type="entry name" value="Ribosomal_bL28/bL31-like_sf"/>
</dbReference>
<dbReference type="Gene3D" id="4.10.830.30">
    <property type="entry name" value="Ribosomal protein L31"/>
    <property type="match status" value="1"/>
</dbReference>
<comment type="cofactor">
    <cofactor evidence="7">
        <name>Zn(2+)</name>
        <dbReference type="ChEBI" id="CHEBI:29105"/>
    </cofactor>
    <text evidence="7">Binds 1 zinc ion per subunit.</text>
</comment>
<dbReference type="InterPro" id="IPR011260">
    <property type="entry name" value="RNAP_asu_C"/>
</dbReference>
<feature type="binding site" evidence="7">
    <location>
        <position position="19"/>
    </location>
    <ligand>
        <name>Zn(2+)</name>
        <dbReference type="ChEBI" id="CHEBI:29105"/>
    </ligand>
</feature>
<keyword evidence="3 7" id="KW-0694">RNA-binding</keyword>
<keyword evidence="4 7" id="KW-0689">Ribosomal protein</keyword>
<dbReference type="Gene3D" id="1.10.150.20">
    <property type="entry name" value="5' to 3' exonuclease, C-terminal subdomain"/>
    <property type="match status" value="1"/>
</dbReference>
<protein>
    <recommendedName>
        <fullName evidence="6 7">Large ribosomal subunit protein bL31</fullName>
    </recommendedName>
</protein>
<comment type="subunit">
    <text evidence="7">Part of the 50S ribosomal subunit.</text>
</comment>
<evidence type="ECO:0000256" key="5">
    <source>
        <dbReference type="ARBA" id="ARBA00023274"/>
    </source>
</evidence>
<comment type="similarity">
    <text evidence="1 7">Belongs to the bacterial ribosomal protein bL31 family. Type A subfamily.</text>
</comment>
<dbReference type="Pfam" id="PF03118">
    <property type="entry name" value="RNA_pol_A_CTD"/>
    <property type="match status" value="1"/>
</dbReference>
<dbReference type="AlphaFoldDB" id="A0A8J6NIS3"/>
<accession>A0A8J6NIS3</accession>
<keyword evidence="7" id="KW-0479">Metal-binding</keyword>
<evidence type="ECO:0000256" key="4">
    <source>
        <dbReference type="ARBA" id="ARBA00022980"/>
    </source>
</evidence>
<dbReference type="PANTHER" id="PTHR33280">
    <property type="entry name" value="50S RIBOSOMAL PROTEIN L31, CHLOROPLASTIC"/>
    <property type="match status" value="1"/>
</dbReference>
<dbReference type="GO" id="GO:0046872">
    <property type="term" value="F:metal ion binding"/>
    <property type="evidence" value="ECO:0007669"/>
    <property type="project" value="UniProtKB-KW"/>
</dbReference>
<evidence type="ECO:0000256" key="2">
    <source>
        <dbReference type="ARBA" id="ARBA00022730"/>
    </source>
</evidence>
<evidence type="ECO:0000313" key="10">
    <source>
        <dbReference type="Proteomes" id="UP000614469"/>
    </source>
</evidence>
<dbReference type="GO" id="GO:0006412">
    <property type="term" value="P:translation"/>
    <property type="evidence" value="ECO:0007669"/>
    <property type="project" value="UniProtKB-UniRule"/>
</dbReference>
<dbReference type="GO" id="GO:0019843">
    <property type="term" value="F:rRNA binding"/>
    <property type="evidence" value="ECO:0007669"/>
    <property type="project" value="UniProtKB-KW"/>
</dbReference>
<dbReference type="SUPFAM" id="SSF143800">
    <property type="entry name" value="L28p-like"/>
    <property type="match status" value="1"/>
</dbReference>
<evidence type="ECO:0000256" key="7">
    <source>
        <dbReference type="HAMAP-Rule" id="MF_00501"/>
    </source>
</evidence>
<keyword evidence="7" id="KW-0862">Zinc</keyword>
<dbReference type="GO" id="GO:0006351">
    <property type="term" value="P:DNA-templated transcription"/>
    <property type="evidence" value="ECO:0007669"/>
    <property type="project" value="InterPro"/>
</dbReference>
<feature type="binding site" evidence="7">
    <location>
        <position position="17"/>
    </location>
    <ligand>
        <name>Zn(2+)</name>
        <dbReference type="ChEBI" id="CHEBI:29105"/>
    </ligand>
</feature>
<comment type="caution">
    <text evidence="9">The sequence shown here is derived from an EMBL/GenBank/DDBJ whole genome shotgun (WGS) entry which is preliminary data.</text>
</comment>
<dbReference type="Pfam" id="PF01197">
    <property type="entry name" value="Ribosomal_L31"/>
    <property type="match status" value="1"/>
</dbReference>
<feature type="binding site" evidence="7">
    <location>
        <position position="40"/>
    </location>
    <ligand>
        <name>Zn(2+)</name>
        <dbReference type="ChEBI" id="CHEBI:29105"/>
    </ligand>
</feature>
<dbReference type="GO" id="GO:1990904">
    <property type="term" value="C:ribonucleoprotein complex"/>
    <property type="evidence" value="ECO:0007669"/>
    <property type="project" value="UniProtKB-KW"/>
</dbReference>
<dbReference type="PANTHER" id="PTHR33280:SF1">
    <property type="entry name" value="LARGE RIBOSOMAL SUBUNIT PROTEIN BL31C"/>
    <property type="match status" value="1"/>
</dbReference>
<name>A0A8J6NIS3_9CHLR</name>
<gene>
    <name evidence="7 9" type="primary">rpmE</name>
    <name evidence="9" type="ORF">H8E29_13965</name>
</gene>